<evidence type="ECO:0000313" key="10">
    <source>
        <dbReference type="Proteomes" id="UP000037251"/>
    </source>
</evidence>
<evidence type="ECO:0000256" key="5">
    <source>
        <dbReference type="ARBA" id="ARBA00022989"/>
    </source>
</evidence>
<dbReference type="PANTHER" id="PTHR30193:SF1">
    <property type="entry name" value="ABC TRANSPORTER PERMEASE PROTEIN YESP-RELATED"/>
    <property type="match status" value="1"/>
</dbReference>
<protein>
    <submittedName>
        <fullName evidence="9">ABC transporter permease</fullName>
    </submittedName>
</protein>
<organism evidence="9 10">
    <name type="scientific">Streptomyces resistomycificus</name>
    <dbReference type="NCBI Taxonomy" id="67356"/>
    <lineage>
        <taxon>Bacteria</taxon>
        <taxon>Bacillati</taxon>
        <taxon>Actinomycetota</taxon>
        <taxon>Actinomycetes</taxon>
        <taxon>Kitasatosporales</taxon>
        <taxon>Streptomycetaceae</taxon>
        <taxon>Streptomyces</taxon>
        <taxon>Streptomyces aurantiacus group</taxon>
    </lineage>
</organism>
<feature type="transmembrane region" description="Helical" evidence="7">
    <location>
        <begin position="210"/>
        <end position="234"/>
    </location>
</feature>
<dbReference type="InterPro" id="IPR000515">
    <property type="entry name" value="MetI-like"/>
</dbReference>
<evidence type="ECO:0000256" key="4">
    <source>
        <dbReference type="ARBA" id="ARBA00022692"/>
    </source>
</evidence>
<name>A0A0L8KX16_9ACTN</name>
<dbReference type="CDD" id="cd06261">
    <property type="entry name" value="TM_PBP2"/>
    <property type="match status" value="1"/>
</dbReference>
<dbReference type="STRING" id="67356.AQJ84_23010"/>
<feature type="transmembrane region" description="Helical" evidence="7">
    <location>
        <begin position="156"/>
        <end position="178"/>
    </location>
</feature>
<reference evidence="10" key="1">
    <citation type="submission" date="2015-07" db="EMBL/GenBank/DDBJ databases">
        <authorList>
            <person name="Ju K.-S."/>
            <person name="Doroghazi J.R."/>
            <person name="Metcalf W.W."/>
        </authorList>
    </citation>
    <scope>NUCLEOTIDE SEQUENCE [LARGE SCALE GENOMIC DNA]</scope>
    <source>
        <strain evidence="10">NRRL 2290</strain>
    </source>
</reference>
<evidence type="ECO:0000313" key="9">
    <source>
        <dbReference type="EMBL" id="KOG30405.1"/>
    </source>
</evidence>
<proteinExistence type="inferred from homology"/>
<comment type="similarity">
    <text evidence="7">Belongs to the binding-protein-dependent transport system permease family.</text>
</comment>
<accession>A0A0L8KX16</accession>
<evidence type="ECO:0000256" key="1">
    <source>
        <dbReference type="ARBA" id="ARBA00004651"/>
    </source>
</evidence>
<evidence type="ECO:0000256" key="6">
    <source>
        <dbReference type="ARBA" id="ARBA00023136"/>
    </source>
</evidence>
<keyword evidence="6 7" id="KW-0472">Membrane</keyword>
<feature type="transmembrane region" description="Helical" evidence="7">
    <location>
        <begin position="109"/>
        <end position="130"/>
    </location>
</feature>
<evidence type="ECO:0000259" key="8">
    <source>
        <dbReference type="PROSITE" id="PS50928"/>
    </source>
</evidence>
<dbReference type="Proteomes" id="UP000037251">
    <property type="component" value="Unassembled WGS sequence"/>
</dbReference>
<evidence type="ECO:0000256" key="3">
    <source>
        <dbReference type="ARBA" id="ARBA00022475"/>
    </source>
</evidence>
<keyword evidence="3" id="KW-1003">Cell membrane</keyword>
<evidence type="ECO:0000256" key="2">
    <source>
        <dbReference type="ARBA" id="ARBA00022448"/>
    </source>
</evidence>
<keyword evidence="5 7" id="KW-1133">Transmembrane helix</keyword>
<dbReference type="Pfam" id="PF00528">
    <property type="entry name" value="BPD_transp_1"/>
    <property type="match status" value="1"/>
</dbReference>
<dbReference type="RefSeq" id="WP_030043426.1">
    <property type="nucleotide sequence ID" value="NZ_KL575629.1"/>
</dbReference>
<dbReference type="PATRIC" id="fig|67356.5.peg.7441"/>
<dbReference type="PANTHER" id="PTHR30193">
    <property type="entry name" value="ABC TRANSPORTER PERMEASE PROTEIN"/>
    <property type="match status" value="1"/>
</dbReference>
<dbReference type="GO" id="GO:0055085">
    <property type="term" value="P:transmembrane transport"/>
    <property type="evidence" value="ECO:0007669"/>
    <property type="project" value="InterPro"/>
</dbReference>
<dbReference type="eggNOG" id="COG1175">
    <property type="taxonomic scope" value="Bacteria"/>
</dbReference>
<dbReference type="Gene3D" id="1.10.3720.10">
    <property type="entry name" value="MetI-like"/>
    <property type="match status" value="1"/>
</dbReference>
<dbReference type="AlphaFoldDB" id="A0A0L8KX16"/>
<dbReference type="OrthoDB" id="9805974at2"/>
<sequence length="301" mass="33837">MAMSKQRRREALWFYLFVSPWVIGFLAFLLGPMISSIYLSMTDWDSFTPPKWVGLDNYVKLLTEDPVFWKALGNTLHYAAISVPLGLLVGLWLANLLNKQVRARKLFRTLIYLPTLVPLVAASMAFRVVLAPSGPLNDALGWAGISGPQWLLDPSWVKYALILLSVWSAGSATVLLLAAMKGIPRELYEAAEIDGAGPVRQFWSITVPQLTPVIFFNLVMGLIAAFQVFSQVYILTPKASQPGTYNASQTTVPYLFDQAFSYYHMGYASAISWLLFAVILVFTLLAFRTTRRWVFYETEVK</sequence>
<dbReference type="PROSITE" id="PS50928">
    <property type="entry name" value="ABC_TM1"/>
    <property type="match status" value="1"/>
</dbReference>
<gene>
    <name evidence="9" type="ORF">ADK37_34825</name>
</gene>
<evidence type="ECO:0000256" key="7">
    <source>
        <dbReference type="RuleBase" id="RU363032"/>
    </source>
</evidence>
<feature type="transmembrane region" description="Helical" evidence="7">
    <location>
        <begin position="76"/>
        <end position="97"/>
    </location>
</feature>
<dbReference type="GO" id="GO:0005886">
    <property type="term" value="C:plasma membrane"/>
    <property type="evidence" value="ECO:0007669"/>
    <property type="project" value="UniProtKB-SubCell"/>
</dbReference>
<dbReference type="InterPro" id="IPR035906">
    <property type="entry name" value="MetI-like_sf"/>
</dbReference>
<keyword evidence="4 7" id="KW-0812">Transmembrane</keyword>
<feature type="transmembrane region" description="Helical" evidence="7">
    <location>
        <begin position="12"/>
        <end position="39"/>
    </location>
</feature>
<feature type="transmembrane region" description="Helical" evidence="7">
    <location>
        <begin position="265"/>
        <end position="287"/>
    </location>
</feature>
<comment type="caution">
    <text evidence="9">The sequence shown here is derived from an EMBL/GenBank/DDBJ whole genome shotgun (WGS) entry which is preliminary data.</text>
</comment>
<keyword evidence="10" id="KW-1185">Reference proteome</keyword>
<dbReference type="InterPro" id="IPR051393">
    <property type="entry name" value="ABC_transporter_permease"/>
</dbReference>
<feature type="domain" description="ABC transmembrane type-1" evidence="8">
    <location>
        <begin position="72"/>
        <end position="286"/>
    </location>
</feature>
<dbReference type="SUPFAM" id="SSF161098">
    <property type="entry name" value="MetI-like"/>
    <property type="match status" value="1"/>
</dbReference>
<dbReference type="EMBL" id="LGUS01000213">
    <property type="protein sequence ID" value="KOG30405.1"/>
    <property type="molecule type" value="Genomic_DNA"/>
</dbReference>
<keyword evidence="2 7" id="KW-0813">Transport</keyword>
<comment type="subcellular location">
    <subcellularLocation>
        <location evidence="1 7">Cell membrane</location>
        <topology evidence="1 7">Multi-pass membrane protein</topology>
    </subcellularLocation>
</comment>